<evidence type="ECO:0000313" key="1">
    <source>
        <dbReference type="EMBL" id="KAG0433239.1"/>
    </source>
</evidence>
<keyword evidence="2" id="KW-1185">Reference proteome</keyword>
<protein>
    <submittedName>
        <fullName evidence="1">Uncharacterized protein</fullName>
    </submittedName>
</protein>
<organism evidence="1 2">
    <name type="scientific">Ixodes persulcatus</name>
    <name type="common">Taiga tick</name>
    <dbReference type="NCBI Taxonomy" id="34615"/>
    <lineage>
        <taxon>Eukaryota</taxon>
        <taxon>Metazoa</taxon>
        <taxon>Ecdysozoa</taxon>
        <taxon>Arthropoda</taxon>
        <taxon>Chelicerata</taxon>
        <taxon>Arachnida</taxon>
        <taxon>Acari</taxon>
        <taxon>Parasitiformes</taxon>
        <taxon>Ixodida</taxon>
        <taxon>Ixodoidea</taxon>
        <taxon>Ixodidae</taxon>
        <taxon>Ixodinae</taxon>
        <taxon>Ixodes</taxon>
    </lineage>
</organism>
<evidence type="ECO:0000313" key="2">
    <source>
        <dbReference type="Proteomes" id="UP000805193"/>
    </source>
</evidence>
<dbReference type="Proteomes" id="UP000805193">
    <property type="component" value="Unassembled WGS sequence"/>
</dbReference>
<sequence>MRAESLAALDASVLDLEGRADRSEFLPVRERAVGNSAGLEYNAITKEYAAALMRAGDRPARPYLALGSERCGRCTFLCSRVLFSGFGGCPPLRRLAAKDAQEVGPRGRRARRSRADRIVCLSSRVSPRRGSGIPDALDHLSWRAGIRGFAAGSSVRCAASLLRVCGVGISRLFSFRTAVRRCRIAPGRGRSRPCVEDGIFGAIRRIVATAAVARIRSP</sequence>
<reference evidence="1 2" key="1">
    <citation type="journal article" date="2020" name="Cell">
        <title>Large-Scale Comparative Analyses of Tick Genomes Elucidate Their Genetic Diversity and Vector Capacities.</title>
        <authorList>
            <consortium name="Tick Genome and Microbiome Consortium (TIGMIC)"/>
            <person name="Jia N."/>
            <person name="Wang J."/>
            <person name="Shi W."/>
            <person name="Du L."/>
            <person name="Sun Y."/>
            <person name="Zhan W."/>
            <person name="Jiang J.F."/>
            <person name="Wang Q."/>
            <person name="Zhang B."/>
            <person name="Ji P."/>
            <person name="Bell-Sakyi L."/>
            <person name="Cui X.M."/>
            <person name="Yuan T.T."/>
            <person name="Jiang B.G."/>
            <person name="Yang W.F."/>
            <person name="Lam T.T."/>
            <person name="Chang Q.C."/>
            <person name="Ding S.J."/>
            <person name="Wang X.J."/>
            <person name="Zhu J.G."/>
            <person name="Ruan X.D."/>
            <person name="Zhao L."/>
            <person name="Wei J.T."/>
            <person name="Ye R.Z."/>
            <person name="Que T.C."/>
            <person name="Du C.H."/>
            <person name="Zhou Y.H."/>
            <person name="Cheng J.X."/>
            <person name="Dai P.F."/>
            <person name="Guo W.B."/>
            <person name="Han X.H."/>
            <person name="Huang E.J."/>
            <person name="Li L.F."/>
            <person name="Wei W."/>
            <person name="Gao Y.C."/>
            <person name="Liu J.Z."/>
            <person name="Shao H.Z."/>
            <person name="Wang X."/>
            <person name="Wang C.C."/>
            <person name="Yang T.C."/>
            <person name="Huo Q.B."/>
            <person name="Li W."/>
            <person name="Chen H.Y."/>
            <person name="Chen S.E."/>
            <person name="Zhou L.G."/>
            <person name="Ni X.B."/>
            <person name="Tian J.H."/>
            <person name="Sheng Y."/>
            <person name="Liu T."/>
            <person name="Pan Y.S."/>
            <person name="Xia L.Y."/>
            <person name="Li J."/>
            <person name="Zhao F."/>
            <person name="Cao W.C."/>
        </authorList>
    </citation>
    <scope>NUCLEOTIDE SEQUENCE [LARGE SCALE GENOMIC DNA]</scope>
    <source>
        <strain evidence="1">Iper-2018</strain>
    </source>
</reference>
<gene>
    <name evidence="1" type="ORF">HPB47_020090</name>
</gene>
<accession>A0AC60QG94</accession>
<comment type="caution">
    <text evidence="1">The sequence shown here is derived from an EMBL/GenBank/DDBJ whole genome shotgun (WGS) entry which is preliminary data.</text>
</comment>
<name>A0AC60QG94_IXOPE</name>
<proteinExistence type="predicted"/>
<dbReference type="EMBL" id="JABSTQ010009073">
    <property type="protein sequence ID" value="KAG0433239.1"/>
    <property type="molecule type" value="Genomic_DNA"/>
</dbReference>